<feature type="chain" id="PRO_5043454813" description="DUF3857 domain-containing protein" evidence="1">
    <location>
        <begin position="26"/>
        <end position="730"/>
    </location>
</feature>
<dbReference type="Gene3D" id="2.60.120.1130">
    <property type="match status" value="1"/>
</dbReference>
<gene>
    <name evidence="2" type="ORF">AAG747_27130</name>
</gene>
<protein>
    <recommendedName>
        <fullName evidence="4">DUF3857 domain-containing protein</fullName>
    </recommendedName>
</protein>
<accession>A0AAW9SCR4</accession>
<reference evidence="2 3" key="1">
    <citation type="submission" date="2024-04" db="EMBL/GenBank/DDBJ databases">
        <title>Novel genus in family Flammeovirgaceae.</title>
        <authorList>
            <person name="Nguyen T.H."/>
            <person name="Vuong T.Q."/>
            <person name="Le H."/>
            <person name="Kim S.-G."/>
        </authorList>
    </citation>
    <scope>NUCLEOTIDE SEQUENCE [LARGE SCALE GENOMIC DNA]</scope>
    <source>
        <strain evidence="2 3">JCM 23209</strain>
    </source>
</reference>
<name>A0AAW9SCR4_9BACT</name>
<dbReference type="RefSeq" id="WP_346824398.1">
    <property type="nucleotide sequence ID" value="NZ_JBDKWZ010000024.1"/>
</dbReference>
<evidence type="ECO:0000313" key="2">
    <source>
        <dbReference type="EMBL" id="MEN7551618.1"/>
    </source>
</evidence>
<keyword evidence="1" id="KW-0732">Signal</keyword>
<feature type="signal peptide" evidence="1">
    <location>
        <begin position="1"/>
        <end position="25"/>
    </location>
</feature>
<dbReference type="Proteomes" id="UP001403385">
    <property type="component" value="Unassembled WGS sequence"/>
</dbReference>
<dbReference type="Gene3D" id="2.60.40.3140">
    <property type="match status" value="1"/>
</dbReference>
<evidence type="ECO:0000256" key="1">
    <source>
        <dbReference type="SAM" id="SignalP"/>
    </source>
</evidence>
<keyword evidence="3" id="KW-1185">Reference proteome</keyword>
<sequence length="730" mass="84697">MNKKYYPRSILFLFVTLLYSGWSQASGIGYTEDGKRAAELKQLMWQSGDPDFDVTEVPEKWANKSAVIIAKSNNLSYRKGAMVSRLYFNRAIHTRIKLQDQSALEEYAQFGIPENYMYRNTEYSYYAGFKVIKPSGKEIEIPLGSAVKEERQVNQKGFNKLKLAIPNLELGDILDYYIAEEQTIYLNQSKYYSFDPVIFQLHDDYPVIKQKISFDVLRRCFINLKSLNGAPDFQLSEDAKDDKNHYSLEDGNRESTKDIRWFYPNRALPTIKFKVTYASGMAATATSSFIGEPGKLKSEVSEVEIKNFLRYMIKNASYNYSSLPFLMRDRFKKEDPLTRAQQAYYVYRCFEHVENSEVALLNEGNPNPAKGSFMGMIKISDYYKEQKIPHEILIAVPRFISGIDELILENELSYLLKVNVGDSPFYISRFTNHSTIGEIDENLQGVEAYFLDGLVKDKKWELKKVEIPVSSHEENRTEAQYTLEITDLNEGKIKIAVLKATIGANRVYDQNVLMDEYDYIEEERKAYKLADKIASMKKKEMKKYLELRESYKANRQEKLYERLKIYMENNFPLTIEEVSDFKIENTGRFHDKPDFTYACNVETSGGIKKVGPNYLLDIGKFIEGQVELQQKELDRKYDVYMPYARSFAYTVELKIPEGYKVQGLEKLKVAVENETGGFTSKAQIQGDRLVITTEKYYSSNFVKQEKWPLMVEFLKAASDFNKLQILLKRT</sequence>
<evidence type="ECO:0000313" key="3">
    <source>
        <dbReference type="Proteomes" id="UP001403385"/>
    </source>
</evidence>
<organism evidence="2 3">
    <name type="scientific">Rapidithrix thailandica</name>
    <dbReference type="NCBI Taxonomy" id="413964"/>
    <lineage>
        <taxon>Bacteria</taxon>
        <taxon>Pseudomonadati</taxon>
        <taxon>Bacteroidota</taxon>
        <taxon>Cytophagia</taxon>
        <taxon>Cytophagales</taxon>
        <taxon>Flammeovirgaceae</taxon>
        <taxon>Rapidithrix</taxon>
    </lineage>
</organism>
<evidence type="ECO:0008006" key="4">
    <source>
        <dbReference type="Google" id="ProtNLM"/>
    </source>
</evidence>
<comment type="caution">
    <text evidence="2">The sequence shown here is derived from an EMBL/GenBank/DDBJ whole genome shotgun (WGS) entry which is preliminary data.</text>
</comment>
<dbReference type="AlphaFoldDB" id="A0AAW9SCR4"/>
<dbReference type="EMBL" id="JBDKWZ010000024">
    <property type="protein sequence ID" value="MEN7551618.1"/>
    <property type="molecule type" value="Genomic_DNA"/>
</dbReference>
<proteinExistence type="predicted"/>